<accession>A0A2H1WJX5</accession>
<dbReference type="Pfam" id="PF00010">
    <property type="entry name" value="HLH"/>
    <property type="match status" value="1"/>
</dbReference>
<protein>
    <submittedName>
        <fullName evidence="9">SFRICE_005472</fullName>
    </submittedName>
</protein>
<keyword evidence="3" id="KW-0238">DNA-binding</keyword>
<comment type="subcellular location">
    <subcellularLocation>
        <location evidence="1">Nucleus</location>
    </subcellularLocation>
</comment>
<dbReference type="Gene3D" id="4.10.280.10">
    <property type="entry name" value="Helix-loop-helix DNA-binding domain"/>
    <property type="match status" value="1"/>
</dbReference>
<dbReference type="GO" id="GO:0005634">
    <property type="term" value="C:nucleus"/>
    <property type="evidence" value="ECO:0007669"/>
    <property type="project" value="UniProtKB-SubCell"/>
</dbReference>
<evidence type="ECO:0000256" key="3">
    <source>
        <dbReference type="ARBA" id="ARBA00023125"/>
    </source>
</evidence>
<reference evidence="9" key="1">
    <citation type="submission" date="2016-07" db="EMBL/GenBank/DDBJ databases">
        <authorList>
            <person name="Bretaudeau A."/>
        </authorList>
    </citation>
    <scope>NUCLEOTIDE SEQUENCE</scope>
    <source>
        <strain evidence="9">Rice</strain>
        <tissue evidence="9">Whole body</tissue>
    </source>
</reference>
<feature type="compositionally biased region" description="Basic and acidic residues" evidence="6">
    <location>
        <begin position="108"/>
        <end position="117"/>
    </location>
</feature>
<dbReference type="GO" id="GO:0006355">
    <property type="term" value="P:regulation of DNA-templated transcription"/>
    <property type="evidence" value="ECO:0007669"/>
    <property type="project" value="InterPro"/>
</dbReference>
<dbReference type="GO" id="GO:1990837">
    <property type="term" value="F:sequence-specific double-stranded DNA binding"/>
    <property type="evidence" value="ECO:0007669"/>
    <property type="project" value="UniProtKB-ARBA"/>
</dbReference>
<evidence type="ECO:0000256" key="6">
    <source>
        <dbReference type="SAM" id="MobiDB-lite"/>
    </source>
</evidence>
<dbReference type="SUPFAM" id="SSF47459">
    <property type="entry name" value="HLH, helix-loop-helix DNA-binding domain"/>
    <property type="match status" value="1"/>
</dbReference>
<feature type="compositionally biased region" description="Basic and acidic residues" evidence="6">
    <location>
        <begin position="328"/>
        <end position="341"/>
    </location>
</feature>
<keyword evidence="2" id="KW-0805">Transcription regulation</keyword>
<name>A0A2H1WJX5_SPOFR</name>
<feature type="region of interest" description="Disordered" evidence="6">
    <location>
        <begin position="105"/>
        <end position="124"/>
    </location>
</feature>
<sequence>MELGVMMRRHARRLAPRPRLVDRARAGRGRAIPATRDRLQLSRATNAIPCTRTTRSPNNAVIAHEHVSYLDVYKVKCSLVTMVTGIAGSPQQAASNPVVVNMSPAQVEQKKSGDNRRSNKPIMEKRRRARINNCLNELKALILDAMKKDPARHAKLEKADILEMTVKHLEGLRSEGAGSPDRFRAGYRHCVTEVSKFQGIEPALKRRLVRHLEGCVNAPGARPAGAPTPPSDTEDSSQTQHSTIFISAGPGSGVRLVPTRLSNGDIALVLPAGVNASTLGAIPTLVPLSPRDASSSTSSETRCYSPASSGWGSPPPPPEESAPLALVTRKETPEEKPWRPW</sequence>
<evidence type="ECO:0000259" key="7">
    <source>
        <dbReference type="PROSITE" id="PS50888"/>
    </source>
</evidence>
<feature type="compositionally biased region" description="Low complexity" evidence="6">
    <location>
        <begin position="294"/>
        <end position="312"/>
    </location>
</feature>
<keyword evidence="5" id="KW-0539">Nucleus</keyword>
<dbReference type="AlphaFoldDB" id="A0A2H1WJX5"/>
<dbReference type="Pfam" id="PF07527">
    <property type="entry name" value="Hairy_orange"/>
    <property type="match status" value="1"/>
</dbReference>
<feature type="region of interest" description="Disordered" evidence="6">
    <location>
        <begin position="218"/>
        <end position="240"/>
    </location>
</feature>
<feature type="domain" description="Orange" evidence="8">
    <location>
        <begin position="183"/>
        <end position="212"/>
    </location>
</feature>
<evidence type="ECO:0000259" key="8">
    <source>
        <dbReference type="PROSITE" id="PS51054"/>
    </source>
</evidence>
<dbReference type="SMART" id="SM00353">
    <property type="entry name" value="HLH"/>
    <property type="match status" value="1"/>
</dbReference>
<evidence type="ECO:0000256" key="5">
    <source>
        <dbReference type="ARBA" id="ARBA00023242"/>
    </source>
</evidence>
<dbReference type="PROSITE" id="PS50888">
    <property type="entry name" value="BHLH"/>
    <property type="match status" value="1"/>
</dbReference>
<dbReference type="GO" id="GO:0046983">
    <property type="term" value="F:protein dimerization activity"/>
    <property type="evidence" value="ECO:0007669"/>
    <property type="project" value="InterPro"/>
</dbReference>
<dbReference type="Gene3D" id="6.10.250.980">
    <property type="match status" value="1"/>
</dbReference>
<dbReference type="SUPFAM" id="SSF158457">
    <property type="entry name" value="Orange domain-like"/>
    <property type="match status" value="1"/>
</dbReference>
<evidence type="ECO:0000256" key="4">
    <source>
        <dbReference type="ARBA" id="ARBA00023163"/>
    </source>
</evidence>
<feature type="region of interest" description="Disordered" evidence="6">
    <location>
        <begin position="284"/>
        <end position="341"/>
    </location>
</feature>
<proteinExistence type="predicted"/>
<gene>
    <name evidence="9" type="ORF">SFRICE_005472</name>
</gene>
<dbReference type="EMBL" id="ODYU01009153">
    <property type="protein sequence ID" value="SOQ53381.1"/>
    <property type="molecule type" value="Genomic_DNA"/>
</dbReference>
<evidence type="ECO:0000256" key="1">
    <source>
        <dbReference type="ARBA" id="ARBA00004123"/>
    </source>
</evidence>
<keyword evidence="4" id="KW-0804">Transcription</keyword>
<evidence type="ECO:0000256" key="2">
    <source>
        <dbReference type="ARBA" id="ARBA00023015"/>
    </source>
</evidence>
<evidence type="ECO:0000313" key="9">
    <source>
        <dbReference type="EMBL" id="SOQ53381.1"/>
    </source>
</evidence>
<feature type="domain" description="BHLH" evidence="7">
    <location>
        <begin position="115"/>
        <end position="172"/>
    </location>
</feature>
<dbReference type="InterPro" id="IPR003650">
    <property type="entry name" value="Orange_dom"/>
</dbReference>
<dbReference type="FunFam" id="4.10.280.10:FF:000009">
    <property type="entry name" value="Transcription factor HES-1"/>
    <property type="match status" value="1"/>
</dbReference>
<dbReference type="PANTHER" id="PTHR10985">
    <property type="entry name" value="BASIC HELIX-LOOP-HELIX TRANSCRIPTION FACTOR, HES-RELATED"/>
    <property type="match status" value="1"/>
</dbReference>
<dbReference type="InterPro" id="IPR050370">
    <property type="entry name" value="HES_HEY"/>
</dbReference>
<dbReference type="InterPro" id="IPR011598">
    <property type="entry name" value="bHLH_dom"/>
</dbReference>
<dbReference type="SMART" id="SM00511">
    <property type="entry name" value="ORANGE"/>
    <property type="match status" value="1"/>
</dbReference>
<dbReference type="PROSITE" id="PS51054">
    <property type="entry name" value="ORANGE"/>
    <property type="match status" value="1"/>
</dbReference>
<dbReference type="InterPro" id="IPR036638">
    <property type="entry name" value="HLH_DNA-bd_sf"/>
</dbReference>
<organism evidence="9">
    <name type="scientific">Spodoptera frugiperda</name>
    <name type="common">Fall armyworm</name>
    <dbReference type="NCBI Taxonomy" id="7108"/>
    <lineage>
        <taxon>Eukaryota</taxon>
        <taxon>Metazoa</taxon>
        <taxon>Ecdysozoa</taxon>
        <taxon>Arthropoda</taxon>
        <taxon>Hexapoda</taxon>
        <taxon>Insecta</taxon>
        <taxon>Pterygota</taxon>
        <taxon>Neoptera</taxon>
        <taxon>Endopterygota</taxon>
        <taxon>Lepidoptera</taxon>
        <taxon>Glossata</taxon>
        <taxon>Ditrysia</taxon>
        <taxon>Noctuoidea</taxon>
        <taxon>Noctuidae</taxon>
        <taxon>Amphipyrinae</taxon>
        <taxon>Spodoptera</taxon>
    </lineage>
</organism>